<dbReference type="GO" id="GO:0005634">
    <property type="term" value="C:nucleus"/>
    <property type="evidence" value="ECO:0007669"/>
    <property type="project" value="TreeGrafter"/>
</dbReference>
<dbReference type="PANTHER" id="PTHR16291:SF0">
    <property type="entry name" value="NUCLEAR CAP-BINDING PROTEIN SUBUNIT 3"/>
    <property type="match status" value="1"/>
</dbReference>
<organism evidence="2 3">
    <name type="scientific">Candida boidinii</name>
    <name type="common">Yeast</name>
    <dbReference type="NCBI Taxonomy" id="5477"/>
    <lineage>
        <taxon>Eukaryota</taxon>
        <taxon>Fungi</taxon>
        <taxon>Dikarya</taxon>
        <taxon>Ascomycota</taxon>
        <taxon>Saccharomycotina</taxon>
        <taxon>Pichiomycetes</taxon>
        <taxon>Pichiales</taxon>
        <taxon>Pichiaceae</taxon>
        <taxon>Ogataea</taxon>
        <taxon>Ogataea/Candida clade</taxon>
    </lineage>
</organism>
<feature type="region of interest" description="Disordered" evidence="1">
    <location>
        <begin position="318"/>
        <end position="422"/>
    </location>
</feature>
<feature type="compositionally biased region" description="Basic and acidic residues" evidence="1">
    <location>
        <begin position="235"/>
        <end position="245"/>
    </location>
</feature>
<dbReference type="Pfam" id="PF10309">
    <property type="entry name" value="NCBP3"/>
    <property type="match status" value="1"/>
</dbReference>
<feature type="region of interest" description="Disordered" evidence="1">
    <location>
        <begin position="194"/>
        <end position="303"/>
    </location>
</feature>
<keyword evidence="3" id="KW-1185">Reference proteome</keyword>
<dbReference type="AlphaFoldDB" id="A0A9W6T5K5"/>
<dbReference type="GO" id="GO:0003729">
    <property type="term" value="F:mRNA binding"/>
    <property type="evidence" value="ECO:0007669"/>
    <property type="project" value="InterPro"/>
</dbReference>
<reference evidence="2" key="1">
    <citation type="submission" date="2023-04" db="EMBL/GenBank/DDBJ databases">
        <title>Candida boidinii NBRC 10035.</title>
        <authorList>
            <person name="Ichikawa N."/>
            <person name="Sato H."/>
            <person name="Tonouchi N."/>
        </authorList>
    </citation>
    <scope>NUCLEOTIDE SEQUENCE</scope>
    <source>
        <strain evidence="2">NBRC 10035</strain>
    </source>
</reference>
<sequence length="422" mass="48524">MSDFANQLTTITHDDDEMESEPVELPPHLQPSSGIQDTDPTEGGVYDTENNGVIEEDPSAPNPHGLFFKGVDDLSTRDVKLYIDSYIKPDERFNNREEYAKFDYKLQWINDTSINAIFVSEEGAMEALKILSTVPVEEISNSVERPSQPFSDAVKEQIKKDTEGVQLYVRQAVNGDKKVKGARNYSRYYLLHGEPEPTDYVHNNRRRNKYNNRRNDEDDASGAGSSSNDYYASYLKDKEEFDKTSSKPSYKSRSGYRERDEINRGPDLITGRDAKEELRGLLGYDNDDQQEEDRAARTEEGDNDDELTFLRKWRSDKYHPSQDLASRLGSNSNKTQDLATRLGNHNRNKPNGPRGSRFISNRDRRERPIERERFGGRGRERTSVRASGRRDEEDDLFPSHQNAFKKDANRERSPTRPDAMEQ</sequence>
<comment type="caution">
    <text evidence="2">The sequence shown here is derived from an EMBL/GenBank/DDBJ whole genome shotgun (WGS) entry which is preliminary data.</text>
</comment>
<evidence type="ECO:0000313" key="3">
    <source>
        <dbReference type="Proteomes" id="UP001165120"/>
    </source>
</evidence>
<feature type="compositionally biased region" description="Polar residues" evidence="1">
    <location>
        <begin position="328"/>
        <end position="338"/>
    </location>
</feature>
<accession>A0A9W6T5K5</accession>
<proteinExistence type="predicted"/>
<dbReference type="PANTHER" id="PTHR16291">
    <property type="entry name" value="NUCLEAR CAP-BINDING PROTEIN SUBUNIT 3"/>
    <property type="match status" value="1"/>
</dbReference>
<dbReference type="EMBL" id="BSXN01002128">
    <property type="protein sequence ID" value="GME75668.1"/>
    <property type="molecule type" value="Genomic_DNA"/>
</dbReference>
<feature type="region of interest" description="Disordered" evidence="1">
    <location>
        <begin position="1"/>
        <end position="65"/>
    </location>
</feature>
<evidence type="ECO:0000313" key="2">
    <source>
        <dbReference type="EMBL" id="GME75668.1"/>
    </source>
</evidence>
<feature type="compositionally biased region" description="Basic and acidic residues" evidence="1">
    <location>
        <begin position="255"/>
        <end position="279"/>
    </location>
</feature>
<evidence type="ECO:0000256" key="1">
    <source>
        <dbReference type="SAM" id="MobiDB-lite"/>
    </source>
</evidence>
<dbReference type="InterPro" id="IPR019416">
    <property type="entry name" value="NCBP3"/>
</dbReference>
<feature type="compositionally biased region" description="Low complexity" evidence="1">
    <location>
        <begin position="221"/>
        <end position="234"/>
    </location>
</feature>
<feature type="compositionally biased region" description="Basic and acidic residues" evidence="1">
    <location>
        <begin position="404"/>
        <end position="422"/>
    </location>
</feature>
<name>A0A9W6T5K5_CANBO</name>
<dbReference type="Proteomes" id="UP001165120">
    <property type="component" value="Unassembled WGS sequence"/>
</dbReference>
<feature type="compositionally biased region" description="Basic residues" evidence="1">
    <location>
        <begin position="203"/>
        <end position="212"/>
    </location>
</feature>
<protein>
    <submittedName>
        <fullName evidence="2">Unnamed protein product</fullName>
    </submittedName>
</protein>
<gene>
    <name evidence="2" type="ORF">Cboi02_000487600</name>
</gene>
<feature type="compositionally biased region" description="Polar residues" evidence="1">
    <location>
        <begin position="1"/>
        <end position="11"/>
    </location>
</feature>
<feature type="compositionally biased region" description="Basic and acidic residues" evidence="1">
    <location>
        <begin position="360"/>
        <end position="391"/>
    </location>
</feature>
<dbReference type="GO" id="GO:0000340">
    <property type="term" value="F:RNA 7-methylguanosine cap binding"/>
    <property type="evidence" value="ECO:0007669"/>
    <property type="project" value="InterPro"/>
</dbReference>